<comment type="caution">
    <text evidence="2">The sequence shown here is derived from an EMBL/GenBank/DDBJ whole genome shotgun (WGS) entry which is preliminary data.</text>
</comment>
<dbReference type="SMART" id="SM00651">
    <property type="entry name" value="Sm"/>
    <property type="match status" value="1"/>
</dbReference>
<dbReference type="InterPro" id="IPR047575">
    <property type="entry name" value="Sm"/>
</dbReference>
<dbReference type="InterPro" id="IPR010920">
    <property type="entry name" value="LSM_dom_sf"/>
</dbReference>
<dbReference type="STRING" id="45607.A0A2T0FKD9"/>
<proteinExistence type="predicted"/>
<dbReference type="SUPFAM" id="SSF50182">
    <property type="entry name" value="Sm-like ribonucleoproteins"/>
    <property type="match status" value="1"/>
</dbReference>
<evidence type="ECO:0000313" key="3">
    <source>
        <dbReference type="Proteomes" id="UP000238350"/>
    </source>
</evidence>
<dbReference type="AlphaFoldDB" id="A0A2T0FKD9"/>
<protein>
    <submittedName>
        <fullName evidence="2">U6 snRNA-associated Sm-like protein LSm3</fullName>
    </submittedName>
</protein>
<sequence length="79" mass="9140">MPQPLDMVRALLSEEILVKLRNNRELRGTLHGYDEHCNMVLGDVEETVFSFDDNNQIQKQTARSDMLLVRGDTVILIRQ</sequence>
<accession>A0A2T0FKD9</accession>
<dbReference type="GO" id="GO:0003723">
    <property type="term" value="F:RNA binding"/>
    <property type="evidence" value="ECO:0007669"/>
    <property type="project" value="InterPro"/>
</dbReference>
<dbReference type="EMBL" id="NDIQ01000021">
    <property type="protein sequence ID" value="PRT55456.1"/>
    <property type="molecule type" value="Genomic_DNA"/>
</dbReference>
<name>A0A2T0FKD9_9ASCO</name>
<gene>
    <name evidence="2" type="ORF">B9G98_03076</name>
</gene>
<dbReference type="InterPro" id="IPR001163">
    <property type="entry name" value="Sm_dom_euk/arc"/>
</dbReference>
<keyword evidence="3" id="KW-1185">Reference proteome</keyword>
<dbReference type="InterPro" id="IPR040002">
    <property type="entry name" value="Sm-like_LSM3"/>
</dbReference>
<reference evidence="2 3" key="1">
    <citation type="submission" date="2017-04" db="EMBL/GenBank/DDBJ databases">
        <title>Genome sequencing of [Candida] sorbophila.</title>
        <authorList>
            <person name="Ahn J.O."/>
        </authorList>
    </citation>
    <scope>NUCLEOTIDE SEQUENCE [LARGE SCALE GENOMIC DNA]</scope>
    <source>
        <strain evidence="2 3">DS02</strain>
    </source>
</reference>
<dbReference type="GeneID" id="36516824"/>
<dbReference type="PANTHER" id="PTHR13110">
    <property type="entry name" value="U6 SNRNA-ASSOCIATED SM-LIKE PROTEIN LSM3"/>
    <property type="match status" value="1"/>
</dbReference>
<dbReference type="RefSeq" id="XP_024665401.1">
    <property type="nucleotide sequence ID" value="XM_024809633.1"/>
</dbReference>
<dbReference type="OrthoDB" id="29543at2759"/>
<dbReference type="Gene3D" id="2.30.30.100">
    <property type="match status" value="1"/>
</dbReference>
<feature type="domain" description="Sm" evidence="1">
    <location>
        <begin position="3"/>
        <end position="79"/>
    </location>
</feature>
<evidence type="ECO:0000313" key="2">
    <source>
        <dbReference type="EMBL" id="PRT55456.1"/>
    </source>
</evidence>
<dbReference type="PROSITE" id="PS52002">
    <property type="entry name" value="SM"/>
    <property type="match status" value="1"/>
</dbReference>
<evidence type="ECO:0000259" key="1">
    <source>
        <dbReference type="PROSITE" id="PS52002"/>
    </source>
</evidence>
<dbReference type="Pfam" id="PF01423">
    <property type="entry name" value="LSM"/>
    <property type="match status" value="1"/>
</dbReference>
<dbReference type="GO" id="GO:0032991">
    <property type="term" value="C:protein-containing complex"/>
    <property type="evidence" value="ECO:0007669"/>
    <property type="project" value="UniProtKB-ARBA"/>
</dbReference>
<organism evidence="2 3">
    <name type="scientific">Wickerhamiella sorbophila</name>
    <dbReference type="NCBI Taxonomy" id="45607"/>
    <lineage>
        <taxon>Eukaryota</taxon>
        <taxon>Fungi</taxon>
        <taxon>Dikarya</taxon>
        <taxon>Ascomycota</taxon>
        <taxon>Saccharomycotina</taxon>
        <taxon>Dipodascomycetes</taxon>
        <taxon>Dipodascales</taxon>
        <taxon>Trichomonascaceae</taxon>
        <taxon>Wickerhamiella</taxon>
    </lineage>
</organism>
<dbReference type="Proteomes" id="UP000238350">
    <property type="component" value="Unassembled WGS sequence"/>
</dbReference>